<dbReference type="InterPro" id="IPR009080">
    <property type="entry name" value="tRNAsynth_Ia_anticodon-bd"/>
</dbReference>
<dbReference type="PRINTS" id="PR00986">
    <property type="entry name" value="TRNASYNTHVAL"/>
</dbReference>
<evidence type="ECO:0000256" key="5">
    <source>
        <dbReference type="ARBA" id="ARBA00022840"/>
    </source>
</evidence>
<evidence type="ECO:0000259" key="10">
    <source>
        <dbReference type="Pfam" id="PF08264"/>
    </source>
</evidence>
<evidence type="ECO:0000256" key="8">
    <source>
        <dbReference type="ARBA" id="ARBA00029936"/>
    </source>
</evidence>
<dbReference type="Gene3D" id="1.10.730.10">
    <property type="entry name" value="Isoleucyl-tRNA Synthetase, Domain 1"/>
    <property type="match status" value="1"/>
</dbReference>
<dbReference type="CDD" id="cd07962">
    <property type="entry name" value="Anticodon_Ia_Val"/>
    <property type="match status" value="1"/>
</dbReference>
<evidence type="ECO:0000259" key="9">
    <source>
        <dbReference type="Pfam" id="PF00133"/>
    </source>
</evidence>
<comment type="caution">
    <text evidence="11">The sequence shown here is derived from an EMBL/GenBank/DDBJ whole genome shotgun (WGS) entry which is preliminary data.</text>
</comment>
<dbReference type="EC" id="6.1.1.9" evidence="2"/>
<dbReference type="AlphaFoldDB" id="A0AAN9V4D8"/>
<proteinExistence type="inferred from homology"/>
<feature type="domain" description="Methionyl/Valyl/Leucyl/Isoleucyl-tRNA synthetase anticodon-binding" evidence="10">
    <location>
        <begin position="298"/>
        <end position="447"/>
    </location>
</feature>
<dbReference type="PANTHER" id="PTHR11946:SF109">
    <property type="entry name" value="VALINE--TRNA LIGASE"/>
    <property type="match status" value="1"/>
</dbReference>
<evidence type="ECO:0000256" key="2">
    <source>
        <dbReference type="ARBA" id="ARBA00013169"/>
    </source>
</evidence>
<keyword evidence="12" id="KW-1185">Reference proteome</keyword>
<name>A0AAN9V4D8_9ORTH</name>
<dbReference type="PANTHER" id="PTHR11946">
    <property type="entry name" value="VALYL-TRNA SYNTHETASES"/>
    <property type="match status" value="1"/>
</dbReference>
<sequence length="582" mass="66597">MAKVAIAAVEKEELRIIPSSYNNVWFTWLRNIRDWCISRQLWWGHRIPAYECTFTESAKTVWVAAENIDKARDIAVLKLKLNPEDRERINIVQDLDVLDTGFSSALLPFSSLGWPQETSDLKDFYPLSVMETGHDILFFWVARMVMLSTYLTGKLPFKNVVLHGVVCDSYGRKMSKSLGNVIDPQDVIIGAAAESLLKNAHANYDFGLISAAELKKTLESNKVRFPNGIPECGSDALRFTLCSINIANAQINFDVDLCYKNRQFCTKMWQACRYIQTSYKNVFAESETLECAPPSKFDKWIISRVAFLIQQIEESLNSYKFHIAVKSLQNFIQNEFCTIYLEGTKPIIRACDSSSVRTIETLLLCIDVALRALSPFMPFITEHLYQHLPLRNKEASLETITLASYPSSQEWASSRNENIEEEIQDVLSVVSGLRHLQSTYGITKTENAFGVVECSSAKSMHRYMEHISLICTLSGVKNVEVTSHVNEKMKNDAMYMDFYGKGSIYLKTVKKKDESKEYQEKMRRYKVALTSLEKLYKITSHPGYSTSAPEKVQLKHKQNIATLEAEMHELKKYQEHLETKNR</sequence>
<organism evidence="11 12">
    <name type="scientific">Gryllus longicercus</name>
    <dbReference type="NCBI Taxonomy" id="2509291"/>
    <lineage>
        <taxon>Eukaryota</taxon>
        <taxon>Metazoa</taxon>
        <taxon>Ecdysozoa</taxon>
        <taxon>Arthropoda</taxon>
        <taxon>Hexapoda</taxon>
        <taxon>Insecta</taxon>
        <taxon>Pterygota</taxon>
        <taxon>Neoptera</taxon>
        <taxon>Polyneoptera</taxon>
        <taxon>Orthoptera</taxon>
        <taxon>Ensifera</taxon>
        <taxon>Gryllidea</taxon>
        <taxon>Grylloidea</taxon>
        <taxon>Gryllidae</taxon>
        <taxon>Gryllinae</taxon>
        <taxon>Gryllus</taxon>
    </lineage>
</organism>
<keyword evidence="6" id="KW-0648">Protein biosynthesis</keyword>
<dbReference type="InterPro" id="IPR013155">
    <property type="entry name" value="M/V/L/I-tRNA-synth_anticd-bd"/>
</dbReference>
<evidence type="ECO:0000256" key="3">
    <source>
        <dbReference type="ARBA" id="ARBA00022598"/>
    </source>
</evidence>
<gene>
    <name evidence="11" type="ORF">R5R35_006940</name>
</gene>
<protein>
    <recommendedName>
        <fullName evidence="2">valine--tRNA ligase</fullName>
        <ecNumber evidence="2">6.1.1.9</ecNumber>
    </recommendedName>
    <alternativeName>
        <fullName evidence="8">Valyl-tRNA synthetase</fullName>
    </alternativeName>
</protein>
<dbReference type="InterPro" id="IPR014729">
    <property type="entry name" value="Rossmann-like_a/b/a_fold"/>
</dbReference>
<evidence type="ECO:0000256" key="6">
    <source>
        <dbReference type="ARBA" id="ARBA00022917"/>
    </source>
</evidence>
<dbReference type="Pfam" id="PF08264">
    <property type="entry name" value="Anticodon_1"/>
    <property type="match status" value="1"/>
</dbReference>
<evidence type="ECO:0000313" key="11">
    <source>
        <dbReference type="EMBL" id="KAK7789393.1"/>
    </source>
</evidence>
<dbReference type="SUPFAM" id="SSF47323">
    <property type="entry name" value="Anticodon-binding domain of a subclass of class I aminoacyl-tRNA synthetases"/>
    <property type="match status" value="1"/>
</dbReference>
<dbReference type="SUPFAM" id="SSF52374">
    <property type="entry name" value="Nucleotidylyl transferase"/>
    <property type="match status" value="1"/>
</dbReference>
<keyword evidence="7" id="KW-0030">Aminoacyl-tRNA synthetase</keyword>
<dbReference type="InterPro" id="IPR033705">
    <property type="entry name" value="Anticodon_Ia_Val"/>
</dbReference>
<dbReference type="GO" id="GO:0004832">
    <property type="term" value="F:valine-tRNA ligase activity"/>
    <property type="evidence" value="ECO:0007669"/>
    <property type="project" value="UniProtKB-EC"/>
</dbReference>
<dbReference type="InterPro" id="IPR002303">
    <property type="entry name" value="Valyl-tRNA_ligase"/>
</dbReference>
<keyword evidence="4" id="KW-0547">Nucleotide-binding</keyword>
<dbReference type="GO" id="GO:0005524">
    <property type="term" value="F:ATP binding"/>
    <property type="evidence" value="ECO:0007669"/>
    <property type="project" value="UniProtKB-KW"/>
</dbReference>
<reference evidence="11 12" key="1">
    <citation type="submission" date="2024-03" db="EMBL/GenBank/DDBJ databases">
        <title>The genome assembly and annotation of the cricket Gryllus longicercus Weissman &amp; Gray.</title>
        <authorList>
            <person name="Szrajer S."/>
            <person name="Gray D."/>
            <person name="Ylla G."/>
        </authorList>
    </citation>
    <scope>NUCLEOTIDE SEQUENCE [LARGE SCALE GENOMIC DNA]</scope>
    <source>
        <strain evidence="11">DAG 2021-001</strain>
        <tissue evidence="11">Whole body minus gut</tissue>
    </source>
</reference>
<keyword evidence="3" id="KW-0436">Ligase</keyword>
<dbReference type="GO" id="GO:0006438">
    <property type="term" value="P:valyl-tRNA aminoacylation"/>
    <property type="evidence" value="ECO:0007669"/>
    <property type="project" value="InterPro"/>
</dbReference>
<evidence type="ECO:0000256" key="1">
    <source>
        <dbReference type="ARBA" id="ARBA00005594"/>
    </source>
</evidence>
<comment type="similarity">
    <text evidence="1">Belongs to the class-I aminoacyl-tRNA synthetase family.</text>
</comment>
<evidence type="ECO:0000313" key="12">
    <source>
        <dbReference type="Proteomes" id="UP001378592"/>
    </source>
</evidence>
<dbReference type="EMBL" id="JAZDUA010000765">
    <property type="protein sequence ID" value="KAK7789393.1"/>
    <property type="molecule type" value="Genomic_DNA"/>
</dbReference>
<accession>A0AAN9V4D8</accession>
<dbReference type="GO" id="GO:0005829">
    <property type="term" value="C:cytosol"/>
    <property type="evidence" value="ECO:0007669"/>
    <property type="project" value="TreeGrafter"/>
</dbReference>
<dbReference type="Pfam" id="PF00133">
    <property type="entry name" value="tRNA-synt_1"/>
    <property type="match status" value="1"/>
</dbReference>
<evidence type="ECO:0000256" key="7">
    <source>
        <dbReference type="ARBA" id="ARBA00023146"/>
    </source>
</evidence>
<evidence type="ECO:0000256" key="4">
    <source>
        <dbReference type="ARBA" id="ARBA00022741"/>
    </source>
</evidence>
<dbReference type="InterPro" id="IPR002300">
    <property type="entry name" value="aa-tRNA-synth_Ia"/>
</dbReference>
<dbReference type="Proteomes" id="UP001378592">
    <property type="component" value="Unassembled WGS sequence"/>
</dbReference>
<keyword evidence="5" id="KW-0067">ATP-binding</keyword>
<feature type="domain" description="Aminoacyl-tRNA synthetase class Ia" evidence="9">
    <location>
        <begin position="1"/>
        <end position="246"/>
    </location>
</feature>
<dbReference type="Gene3D" id="3.40.50.620">
    <property type="entry name" value="HUPs"/>
    <property type="match status" value="1"/>
</dbReference>